<dbReference type="InterPro" id="IPR052337">
    <property type="entry name" value="SAT4-like"/>
</dbReference>
<evidence type="ECO:0000256" key="6">
    <source>
        <dbReference type="SAM" id="Phobius"/>
    </source>
</evidence>
<dbReference type="AlphaFoldDB" id="A0A5N6Z6L0"/>
<evidence type="ECO:0000256" key="2">
    <source>
        <dbReference type="ARBA" id="ARBA00022692"/>
    </source>
</evidence>
<keyword evidence="9" id="KW-1185">Reference proteome</keyword>
<dbReference type="PANTHER" id="PTHR33048">
    <property type="entry name" value="PTH11-LIKE INTEGRAL MEMBRANE PROTEIN (AFU_ORTHOLOGUE AFUA_5G11245)"/>
    <property type="match status" value="1"/>
</dbReference>
<sequence length="296" mass="33142">MSNAVPFSQVLYMAGLNEIGHTTLVVSVFLTVLSAVAVGLRLWTRRILGNRVGVDDWLILVSWFIFLGFSGNILVGVYTCGGGQVYTSEEEARKKLVQYLQSSYAIAPLYAVNVTTVKLSILFLYRRLFPIPSFQRANMGVMVFCFVWFVIAIIGDIFYCIPIQRFWDPAVPGSCFDFPVYFLIMEVVDLLLDVIIIGLPMKIILGLPLSLRKRLAVVGIFLLGAFVIVTGAVRIAYVYQRSRQLLVLPQASFWSVVNLGTAIVCACLPICRPSLAQFVALRRMWFQSTPDKHEGH</sequence>
<reference evidence="9" key="1">
    <citation type="submission" date="2019-04" db="EMBL/GenBank/DDBJ databases">
        <title>Friends and foes A comparative genomics studyof 23 Aspergillus species from section Flavi.</title>
        <authorList>
            <consortium name="DOE Joint Genome Institute"/>
            <person name="Kjaerbolling I."/>
            <person name="Vesth T."/>
            <person name="Frisvad J.C."/>
            <person name="Nybo J.L."/>
            <person name="Theobald S."/>
            <person name="Kildgaard S."/>
            <person name="Isbrandt T."/>
            <person name="Kuo A."/>
            <person name="Sato A."/>
            <person name="Lyhne E.K."/>
            <person name="Kogle M.E."/>
            <person name="Wiebenga A."/>
            <person name="Kun R.S."/>
            <person name="Lubbers R.J."/>
            <person name="Makela M.R."/>
            <person name="Barry K."/>
            <person name="Chovatia M."/>
            <person name="Clum A."/>
            <person name="Daum C."/>
            <person name="Haridas S."/>
            <person name="He G."/>
            <person name="LaButti K."/>
            <person name="Lipzen A."/>
            <person name="Mondo S."/>
            <person name="Riley R."/>
            <person name="Salamov A."/>
            <person name="Simmons B.A."/>
            <person name="Magnuson J.K."/>
            <person name="Henrissat B."/>
            <person name="Mortensen U.H."/>
            <person name="Larsen T.O."/>
            <person name="Devries R.P."/>
            <person name="Grigoriev I.V."/>
            <person name="Machida M."/>
            <person name="Baker S.E."/>
            <person name="Andersen M.R."/>
        </authorList>
    </citation>
    <scope>NUCLEOTIDE SEQUENCE [LARGE SCALE GENOMIC DNA]</scope>
    <source>
        <strain evidence="9">CBS 553.77</strain>
    </source>
</reference>
<feature type="transmembrane region" description="Helical" evidence="6">
    <location>
        <begin position="137"/>
        <end position="159"/>
    </location>
</feature>
<evidence type="ECO:0000256" key="1">
    <source>
        <dbReference type="ARBA" id="ARBA00004141"/>
    </source>
</evidence>
<dbReference type="InterPro" id="IPR049326">
    <property type="entry name" value="Rhodopsin_dom_fungi"/>
</dbReference>
<evidence type="ECO:0000256" key="4">
    <source>
        <dbReference type="ARBA" id="ARBA00023136"/>
    </source>
</evidence>
<dbReference type="EMBL" id="ML739102">
    <property type="protein sequence ID" value="KAE8353275.1"/>
    <property type="molecule type" value="Genomic_DNA"/>
</dbReference>
<dbReference type="GO" id="GO:0016020">
    <property type="term" value="C:membrane"/>
    <property type="evidence" value="ECO:0007669"/>
    <property type="project" value="UniProtKB-SubCell"/>
</dbReference>
<comment type="similarity">
    <text evidence="5">Belongs to the SAT4 family.</text>
</comment>
<feature type="transmembrane region" description="Helical" evidence="6">
    <location>
        <begin position="104"/>
        <end position="125"/>
    </location>
</feature>
<feature type="transmembrane region" description="Helical" evidence="6">
    <location>
        <begin position="56"/>
        <end position="78"/>
    </location>
</feature>
<evidence type="ECO:0000256" key="3">
    <source>
        <dbReference type="ARBA" id="ARBA00022989"/>
    </source>
</evidence>
<organism evidence="8 9">
    <name type="scientific">Aspergillus coremiiformis</name>
    <dbReference type="NCBI Taxonomy" id="138285"/>
    <lineage>
        <taxon>Eukaryota</taxon>
        <taxon>Fungi</taxon>
        <taxon>Dikarya</taxon>
        <taxon>Ascomycota</taxon>
        <taxon>Pezizomycotina</taxon>
        <taxon>Eurotiomycetes</taxon>
        <taxon>Eurotiomycetidae</taxon>
        <taxon>Eurotiales</taxon>
        <taxon>Aspergillaceae</taxon>
        <taxon>Aspergillus</taxon>
        <taxon>Aspergillus subgen. Circumdati</taxon>
    </lineage>
</organism>
<feature type="transmembrane region" description="Helical" evidence="6">
    <location>
        <begin position="20"/>
        <end position="44"/>
    </location>
</feature>
<protein>
    <recommendedName>
        <fullName evidence="7">Rhodopsin domain-containing protein</fullName>
    </recommendedName>
</protein>
<comment type="subcellular location">
    <subcellularLocation>
        <location evidence="1">Membrane</location>
        <topology evidence="1">Multi-pass membrane protein</topology>
    </subcellularLocation>
</comment>
<dbReference type="Pfam" id="PF20684">
    <property type="entry name" value="Fung_rhodopsin"/>
    <property type="match status" value="1"/>
</dbReference>
<dbReference type="Proteomes" id="UP000327118">
    <property type="component" value="Unassembled WGS sequence"/>
</dbReference>
<feature type="transmembrane region" description="Helical" evidence="6">
    <location>
        <begin position="251"/>
        <end position="275"/>
    </location>
</feature>
<evidence type="ECO:0000313" key="9">
    <source>
        <dbReference type="Proteomes" id="UP000327118"/>
    </source>
</evidence>
<name>A0A5N6Z6L0_9EURO</name>
<keyword evidence="4 6" id="KW-0472">Membrane</keyword>
<accession>A0A5N6Z6L0</accession>
<feature type="transmembrane region" description="Helical" evidence="6">
    <location>
        <begin position="215"/>
        <end position="239"/>
    </location>
</feature>
<dbReference type="PANTHER" id="PTHR33048:SF168">
    <property type="match status" value="1"/>
</dbReference>
<keyword evidence="3 6" id="KW-1133">Transmembrane helix</keyword>
<feature type="transmembrane region" description="Helical" evidence="6">
    <location>
        <begin position="179"/>
        <end position="203"/>
    </location>
</feature>
<gene>
    <name evidence="8" type="ORF">BDV28DRAFT_148217</name>
</gene>
<evidence type="ECO:0000259" key="7">
    <source>
        <dbReference type="Pfam" id="PF20684"/>
    </source>
</evidence>
<keyword evidence="2 6" id="KW-0812">Transmembrane</keyword>
<dbReference type="OrthoDB" id="10017208at2759"/>
<feature type="domain" description="Rhodopsin" evidence="7">
    <location>
        <begin position="40"/>
        <end position="276"/>
    </location>
</feature>
<evidence type="ECO:0000256" key="5">
    <source>
        <dbReference type="ARBA" id="ARBA00038359"/>
    </source>
</evidence>
<evidence type="ECO:0000313" key="8">
    <source>
        <dbReference type="EMBL" id="KAE8353275.1"/>
    </source>
</evidence>
<proteinExistence type="inferred from homology"/>